<dbReference type="PANTHER" id="PTHR42939">
    <property type="entry name" value="ABC TRANSPORTER ATP-BINDING PROTEIN ALBC-RELATED"/>
    <property type="match status" value="1"/>
</dbReference>
<accession>A0A1X6WR72</accession>
<evidence type="ECO:0000256" key="1">
    <source>
        <dbReference type="ARBA" id="ARBA00022448"/>
    </source>
</evidence>
<name>A0A1X6WR72_9ENTE</name>
<dbReference type="InterPro" id="IPR027417">
    <property type="entry name" value="P-loop_NTPase"/>
</dbReference>
<dbReference type="AlphaFoldDB" id="A0A1X6WR72"/>
<proteinExistence type="predicted"/>
<keyword evidence="2" id="KW-0547">Nucleotide-binding</keyword>
<dbReference type="Proteomes" id="UP000195918">
    <property type="component" value="Unassembled WGS sequence"/>
</dbReference>
<organism evidence="5 6">
    <name type="scientific">Vagococcus fluvialis bH819</name>
    <dbReference type="NCBI Taxonomy" id="1255619"/>
    <lineage>
        <taxon>Bacteria</taxon>
        <taxon>Bacillati</taxon>
        <taxon>Bacillota</taxon>
        <taxon>Bacilli</taxon>
        <taxon>Lactobacillales</taxon>
        <taxon>Enterococcaceae</taxon>
        <taxon>Vagococcus</taxon>
    </lineage>
</organism>
<dbReference type="PANTHER" id="PTHR42939:SF1">
    <property type="entry name" value="ABC TRANSPORTER ATP-BINDING PROTEIN ALBC-RELATED"/>
    <property type="match status" value="1"/>
</dbReference>
<dbReference type="OrthoDB" id="9804819at2"/>
<evidence type="ECO:0000256" key="2">
    <source>
        <dbReference type="ARBA" id="ARBA00022741"/>
    </source>
</evidence>
<sequence>MKILNLKKMINKKIILQDINFELTPGEITGLIGRNGTGKTTLFRTISNYYQKDAGQILINDQSLDSNSLLREKIFYLDDQFNFLSSQTPKTLELYYKELYATFDSEKYFSLLKKYQFEINYKISNYSKGFQALYKVILAFSCNAQYYILDEPFDGLDLIIRKKVITLILNEVSLNQCGIIISSHNLLELENIIDRALIIQSGLITQNFDLHTIDQNFKKMQMVFKKKDIPKIIKDNCKIIQIQGRVLIGIFEHLDELLYENILALNPVLFEEVPMSLEDLFSSQFTDETDYQLFN</sequence>
<keyword evidence="6" id="KW-1185">Reference proteome</keyword>
<dbReference type="GO" id="GO:0016887">
    <property type="term" value="F:ATP hydrolysis activity"/>
    <property type="evidence" value="ECO:0007669"/>
    <property type="project" value="InterPro"/>
</dbReference>
<dbReference type="PROSITE" id="PS50893">
    <property type="entry name" value="ABC_TRANSPORTER_2"/>
    <property type="match status" value="1"/>
</dbReference>
<dbReference type="SUPFAM" id="SSF52540">
    <property type="entry name" value="P-loop containing nucleoside triphosphate hydrolases"/>
    <property type="match status" value="1"/>
</dbReference>
<dbReference type="InterPro" id="IPR051782">
    <property type="entry name" value="ABC_Transporter_VariousFunc"/>
</dbReference>
<reference evidence="6" key="1">
    <citation type="submission" date="2017-02" db="EMBL/GenBank/DDBJ databases">
        <authorList>
            <person name="Dridi B."/>
        </authorList>
    </citation>
    <scope>NUCLEOTIDE SEQUENCE [LARGE SCALE GENOMIC DNA]</scope>
    <source>
        <strain evidence="6">bH819</strain>
    </source>
</reference>
<evidence type="ECO:0000256" key="3">
    <source>
        <dbReference type="ARBA" id="ARBA00022840"/>
    </source>
</evidence>
<feature type="domain" description="ABC transporter" evidence="4">
    <location>
        <begin position="1"/>
        <end position="226"/>
    </location>
</feature>
<dbReference type="InterPro" id="IPR003439">
    <property type="entry name" value="ABC_transporter-like_ATP-bd"/>
</dbReference>
<dbReference type="RefSeq" id="WP_086952447.1">
    <property type="nucleotide sequence ID" value="NZ_FWFD01000015.1"/>
</dbReference>
<dbReference type="EMBL" id="FWFD01000015">
    <property type="protein sequence ID" value="SLM86843.1"/>
    <property type="molecule type" value="Genomic_DNA"/>
</dbReference>
<dbReference type="GO" id="GO:0005524">
    <property type="term" value="F:ATP binding"/>
    <property type="evidence" value="ECO:0007669"/>
    <property type="project" value="UniProtKB-KW"/>
</dbReference>
<dbReference type="InterPro" id="IPR003593">
    <property type="entry name" value="AAA+_ATPase"/>
</dbReference>
<keyword evidence="1" id="KW-0813">Transport</keyword>
<protein>
    <submittedName>
        <fullName evidence="5">ABC transporter, ATP-binding protein</fullName>
    </submittedName>
</protein>
<keyword evidence="3 5" id="KW-0067">ATP-binding</keyword>
<gene>
    <name evidence="5" type="ORF">FM121_12150</name>
</gene>
<dbReference type="SMART" id="SM00382">
    <property type="entry name" value="AAA"/>
    <property type="match status" value="1"/>
</dbReference>
<dbReference type="Pfam" id="PF00005">
    <property type="entry name" value="ABC_tran"/>
    <property type="match status" value="1"/>
</dbReference>
<evidence type="ECO:0000259" key="4">
    <source>
        <dbReference type="PROSITE" id="PS50893"/>
    </source>
</evidence>
<dbReference type="Gene3D" id="3.40.50.300">
    <property type="entry name" value="P-loop containing nucleotide triphosphate hydrolases"/>
    <property type="match status" value="1"/>
</dbReference>
<evidence type="ECO:0000313" key="5">
    <source>
        <dbReference type="EMBL" id="SLM86843.1"/>
    </source>
</evidence>
<evidence type="ECO:0000313" key="6">
    <source>
        <dbReference type="Proteomes" id="UP000195918"/>
    </source>
</evidence>